<feature type="transmembrane region" description="Helical" evidence="1">
    <location>
        <begin position="207"/>
        <end position="227"/>
    </location>
</feature>
<feature type="transmembrane region" description="Helical" evidence="1">
    <location>
        <begin position="234"/>
        <end position="253"/>
    </location>
</feature>
<dbReference type="EMBL" id="QGKX02001290">
    <property type="protein sequence ID" value="KAF3537066.1"/>
    <property type="molecule type" value="Genomic_DNA"/>
</dbReference>
<evidence type="ECO:0000313" key="3">
    <source>
        <dbReference type="Proteomes" id="UP000712600"/>
    </source>
</evidence>
<evidence type="ECO:0000256" key="1">
    <source>
        <dbReference type="SAM" id="Phobius"/>
    </source>
</evidence>
<comment type="caution">
    <text evidence="2">The sequence shown here is derived from an EMBL/GenBank/DDBJ whole genome shotgun (WGS) entry which is preliminary data.</text>
</comment>
<keyword evidence="1" id="KW-0472">Membrane</keyword>
<protein>
    <submittedName>
        <fullName evidence="2">Uncharacterized protein</fullName>
    </submittedName>
</protein>
<feature type="transmembrane region" description="Helical" evidence="1">
    <location>
        <begin position="152"/>
        <end position="170"/>
    </location>
</feature>
<keyword evidence="1" id="KW-0812">Transmembrane</keyword>
<accession>A0A8S9Q5M1</accession>
<keyword evidence="1" id="KW-1133">Transmembrane helix</keyword>
<sequence length="362" mass="39228">MSLTLSVKTSSTVTARAPVTDLFVCVSLPPASSPLLRRVIRSFGGSVGRSDLAGLGFGSPIFSFSKEHNPVLIATSPLSCGCSVGSVNLSAWVLLDKKAGCFITVSVCLGCLSNLDICFLVHGGKFIPALMWVVTSSIEVGEAVSGKSPKSLIFWSVCGLEAVVVYWWLFRILWSSCSTLVVSVELALCEALVGRSYVVSWFLTDGFSGFLVALSPGSWSGSCLGALISPQINWIVFAFSFISASVIVQLRISSDYCLGSLGYEGWLLITVSVCLGCLSNLDICFLVRGGKFIPALMWVVTSSIETSLIFWSVCGLEAVVVYWWLFRILWSGPLTLLKLVLEWRWHLVPGLDRVLELLSHLK</sequence>
<dbReference type="Proteomes" id="UP000712600">
    <property type="component" value="Unassembled WGS sequence"/>
</dbReference>
<proteinExistence type="predicted"/>
<organism evidence="2 3">
    <name type="scientific">Brassica cretica</name>
    <name type="common">Mustard</name>
    <dbReference type="NCBI Taxonomy" id="69181"/>
    <lineage>
        <taxon>Eukaryota</taxon>
        <taxon>Viridiplantae</taxon>
        <taxon>Streptophyta</taxon>
        <taxon>Embryophyta</taxon>
        <taxon>Tracheophyta</taxon>
        <taxon>Spermatophyta</taxon>
        <taxon>Magnoliopsida</taxon>
        <taxon>eudicotyledons</taxon>
        <taxon>Gunneridae</taxon>
        <taxon>Pentapetalae</taxon>
        <taxon>rosids</taxon>
        <taxon>malvids</taxon>
        <taxon>Brassicales</taxon>
        <taxon>Brassicaceae</taxon>
        <taxon>Brassiceae</taxon>
        <taxon>Brassica</taxon>
    </lineage>
</organism>
<name>A0A8S9Q5M1_BRACR</name>
<feature type="transmembrane region" description="Helical" evidence="1">
    <location>
        <begin position="265"/>
        <end position="287"/>
    </location>
</feature>
<dbReference type="AlphaFoldDB" id="A0A8S9Q5M1"/>
<gene>
    <name evidence="2" type="ORF">F2Q69_00024598</name>
</gene>
<reference evidence="2" key="1">
    <citation type="submission" date="2019-12" db="EMBL/GenBank/DDBJ databases">
        <title>Genome sequencing and annotation of Brassica cretica.</title>
        <authorList>
            <person name="Studholme D.J."/>
            <person name="Sarris P."/>
        </authorList>
    </citation>
    <scope>NUCLEOTIDE SEQUENCE</scope>
    <source>
        <strain evidence="2">PFS-109/04</strain>
        <tissue evidence="2">Leaf</tissue>
    </source>
</reference>
<evidence type="ECO:0000313" key="2">
    <source>
        <dbReference type="EMBL" id="KAF3537066.1"/>
    </source>
</evidence>
<feature type="transmembrane region" description="Helical" evidence="1">
    <location>
        <begin position="308"/>
        <end position="326"/>
    </location>
</feature>